<reference evidence="7 8" key="1">
    <citation type="journal article" date="2016" name="Nat. Commun.">
        <title>Thousands of microbial genomes shed light on interconnected biogeochemical processes in an aquifer system.</title>
        <authorList>
            <person name="Anantharaman K."/>
            <person name="Brown C.T."/>
            <person name="Hug L.A."/>
            <person name="Sharon I."/>
            <person name="Castelle C.J."/>
            <person name="Probst A.J."/>
            <person name="Thomas B.C."/>
            <person name="Singh A."/>
            <person name="Wilkins M.J."/>
            <person name="Karaoz U."/>
            <person name="Brodie E.L."/>
            <person name="Williams K.H."/>
            <person name="Hubbard S.S."/>
            <person name="Banfield J.F."/>
        </authorList>
    </citation>
    <scope>NUCLEOTIDE SEQUENCE [LARGE SCALE GENOMIC DNA]</scope>
</reference>
<dbReference type="GO" id="GO:0055085">
    <property type="term" value="P:transmembrane transport"/>
    <property type="evidence" value="ECO:0007669"/>
    <property type="project" value="TreeGrafter"/>
</dbReference>
<feature type="transmembrane region" description="Helical" evidence="6">
    <location>
        <begin position="268"/>
        <end position="286"/>
    </location>
</feature>
<feature type="transmembrane region" description="Helical" evidence="6">
    <location>
        <begin position="7"/>
        <end position="26"/>
    </location>
</feature>
<feature type="transmembrane region" description="Helical" evidence="6">
    <location>
        <begin position="148"/>
        <end position="174"/>
    </location>
</feature>
<organism evidence="7 8">
    <name type="scientific">Candidatus Nomurabacteria bacterium RIFCSPLOWO2_01_FULL_36_10b</name>
    <dbReference type="NCBI Taxonomy" id="1801766"/>
    <lineage>
        <taxon>Bacteria</taxon>
        <taxon>Candidatus Nomuraibacteriota</taxon>
    </lineage>
</organism>
<keyword evidence="4 6" id="KW-1133">Transmembrane helix</keyword>
<keyword evidence="3 6" id="KW-0812">Transmembrane</keyword>
<sequence length="356" mass="39360">MSNKSNVAISISVMSIITILVVFVAGYGVWQLWNLVLVVLVAVVLSSFVITFTRTIATRRFPRIATIILVYIFVFLVIGTVLYLFIPIFIKEVTELTGKLDMQELSTSPTSIGNILSFVQGFSGSSTKSIDILTRAQESLKVLPTANILQILTIAFGGVTNFILIVVLSLYLSVNEKSIESFIRIISPLQYEEYAVSLWLRVEEKIGKWLRGQMVLAFILAVLTYIGLWIFDVPYALMLALLAAVFSLIPFGIIFAGLVAIGVAFLAGGLKLAVIVLLMYFILQQIENYILQPLIIRSITGVPSTIILLSLVVFGTLWGFLGVILALPIAVLLVEVVKDYDIRKRMLTMPEVDSVE</sequence>
<dbReference type="PANTHER" id="PTHR21716:SF62">
    <property type="entry name" value="TRANSPORT PROTEIN YDBI-RELATED"/>
    <property type="match status" value="1"/>
</dbReference>
<feature type="transmembrane region" description="Helical" evidence="6">
    <location>
        <begin position="32"/>
        <end position="52"/>
    </location>
</feature>
<dbReference type="PANTHER" id="PTHR21716">
    <property type="entry name" value="TRANSMEMBRANE PROTEIN"/>
    <property type="match status" value="1"/>
</dbReference>
<evidence type="ECO:0000256" key="4">
    <source>
        <dbReference type="ARBA" id="ARBA00022989"/>
    </source>
</evidence>
<dbReference type="GO" id="GO:0016020">
    <property type="term" value="C:membrane"/>
    <property type="evidence" value="ECO:0007669"/>
    <property type="project" value="UniProtKB-SubCell"/>
</dbReference>
<comment type="caution">
    <text evidence="7">The sequence shown here is derived from an EMBL/GenBank/DDBJ whole genome shotgun (WGS) entry which is preliminary data.</text>
</comment>
<evidence type="ECO:0000256" key="3">
    <source>
        <dbReference type="ARBA" id="ARBA00022692"/>
    </source>
</evidence>
<feature type="transmembrane region" description="Helical" evidence="6">
    <location>
        <begin position="214"/>
        <end position="231"/>
    </location>
</feature>
<evidence type="ECO:0000313" key="7">
    <source>
        <dbReference type="EMBL" id="OGI84036.1"/>
    </source>
</evidence>
<feature type="transmembrane region" description="Helical" evidence="6">
    <location>
        <begin position="64"/>
        <end position="90"/>
    </location>
</feature>
<keyword evidence="5 6" id="KW-0472">Membrane</keyword>
<gene>
    <name evidence="7" type="ORF">A2997_00545</name>
</gene>
<dbReference type="EMBL" id="MFUQ01000004">
    <property type="protein sequence ID" value="OGI84036.1"/>
    <property type="molecule type" value="Genomic_DNA"/>
</dbReference>
<evidence type="ECO:0008006" key="9">
    <source>
        <dbReference type="Google" id="ProtNLM"/>
    </source>
</evidence>
<comment type="subcellular location">
    <subcellularLocation>
        <location evidence="1">Membrane</location>
        <topology evidence="1">Multi-pass membrane protein</topology>
    </subcellularLocation>
</comment>
<evidence type="ECO:0000256" key="5">
    <source>
        <dbReference type="ARBA" id="ARBA00023136"/>
    </source>
</evidence>
<comment type="similarity">
    <text evidence="2">Belongs to the autoinducer-2 exporter (AI-2E) (TC 2.A.86) family.</text>
</comment>
<evidence type="ECO:0000313" key="8">
    <source>
        <dbReference type="Proteomes" id="UP000179448"/>
    </source>
</evidence>
<accession>A0A1F6WQA5</accession>
<protein>
    <recommendedName>
        <fullName evidence="9">AI-2E family transporter</fullName>
    </recommendedName>
</protein>
<dbReference type="AlphaFoldDB" id="A0A1F6WQA5"/>
<dbReference type="Pfam" id="PF01594">
    <property type="entry name" value="AI-2E_transport"/>
    <property type="match status" value="1"/>
</dbReference>
<dbReference type="STRING" id="1801766.A2997_00545"/>
<proteinExistence type="inferred from homology"/>
<name>A0A1F6WQA5_9BACT</name>
<evidence type="ECO:0000256" key="6">
    <source>
        <dbReference type="SAM" id="Phobius"/>
    </source>
</evidence>
<dbReference type="Proteomes" id="UP000179448">
    <property type="component" value="Unassembled WGS sequence"/>
</dbReference>
<feature type="transmembrane region" description="Helical" evidence="6">
    <location>
        <begin position="237"/>
        <end position="261"/>
    </location>
</feature>
<dbReference type="InterPro" id="IPR002549">
    <property type="entry name" value="AI-2E-like"/>
</dbReference>
<evidence type="ECO:0000256" key="1">
    <source>
        <dbReference type="ARBA" id="ARBA00004141"/>
    </source>
</evidence>
<evidence type="ECO:0000256" key="2">
    <source>
        <dbReference type="ARBA" id="ARBA00009773"/>
    </source>
</evidence>
<feature type="transmembrane region" description="Helical" evidence="6">
    <location>
        <begin position="306"/>
        <end position="337"/>
    </location>
</feature>